<evidence type="ECO:0000313" key="2">
    <source>
        <dbReference type="EMBL" id="MFC4350198.1"/>
    </source>
</evidence>
<organism evidence="2 3">
    <name type="scientific">Fodinicurvata halophila</name>
    <dbReference type="NCBI Taxonomy" id="1419723"/>
    <lineage>
        <taxon>Bacteria</taxon>
        <taxon>Pseudomonadati</taxon>
        <taxon>Pseudomonadota</taxon>
        <taxon>Alphaproteobacteria</taxon>
        <taxon>Rhodospirillales</taxon>
        <taxon>Rhodovibrionaceae</taxon>
        <taxon>Fodinicurvata</taxon>
    </lineage>
</organism>
<keyword evidence="3" id="KW-1185">Reference proteome</keyword>
<gene>
    <name evidence="2" type="ORF">ACFOW6_01445</name>
</gene>
<accession>A0ABV8UFZ0</accession>
<evidence type="ECO:0000313" key="3">
    <source>
        <dbReference type="Proteomes" id="UP001595799"/>
    </source>
</evidence>
<keyword evidence="2" id="KW-0449">Lipoprotein</keyword>
<dbReference type="RefSeq" id="WP_382420409.1">
    <property type="nucleotide sequence ID" value="NZ_JBHSCW010000001.1"/>
</dbReference>
<sequence>MNWGYYSRRGLLGAGLLGGAGLLAGCGSLIQSVERDAPRLYRLSPEVKLPSDLPRVDWHLVVADVESSSALDSLRIQLLQSPLQVEYFARANWTSRLPEMIAKQMLIAFENSGKVLNVGRESMVGSPDYRLRTEVRDFQAEYFDGAPPVIHVNLAQRLIDLRGNSVVAVKQFQAREEADRDSMDEIVRTFDRAFGKVLGEIVAWTLRNGETAYRSAASSQNS</sequence>
<dbReference type="Pfam" id="PF03886">
    <property type="entry name" value="ABC_trans_aux"/>
    <property type="match status" value="1"/>
</dbReference>
<dbReference type="Gene3D" id="3.40.50.10610">
    <property type="entry name" value="ABC-type transport auxiliary lipoprotein component"/>
    <property type="match status" value="1"/>
</dbReference>
<dbReference type="Proteomes" id="UP001595799">
    <property type="component" value="Unassembled WGS sequence"/>
</dbReference>
<evidence type="ECO:0000259" key="1">
    <source>
        <dbReference type="Pfam" id="PF03886"/>
    </source>
</evidence>
<reference evidence="3" key="1">
    <citation type="journal article" date="2019" name="Int. J. Syst. Evol. Microbiol.">
        <title>The Global Catalogue of Microorganisms (GCM) 10K type strain sequencing project: providing services to taxonomists for standard genome sequencing and annotation.</title>
        <authorList>
            <consortium name="The Broad Institute Genomics Platform"/>
            <consortium name="The Broad Institute Genome Sequencing Center for Infectious Disease"/>
            <person name="Wu L."/>
            <person name="Ma J."/>
        </authorList>
    </citation>
    <scope>NUCLEOTIDE SEQUENCE [LARGE SCALE GENOMIC DNA]</scope>
    <source>
        <strain evidence="3">CECT 8472</strain>
    </source>
</reference>
<protein>
    <submittedName>
        <fullName evidence="2">ABC-type transport auxiliary lipoprotein family protein</fullName>
    </submittedName>
</protein>
<dbReference type="InterPro" id="IPR005586">
    <property type="entry name" value="ABC_trans_aux"/>
</dbReference>
<proteinExistence type="predicted"/>
<feature type="domain" description="ABC-type transport auxiliary lipoprotein component" evidence="1">
    <location>
        <begin position="54"/>
        <end position="201"/>
    </location>
</feature>
<name>A0ABV8UFZ0_9PROT</name>
<dbReference type="SUPFAM" id="SSF159594">
    <property type="entry name" value="XCC0632-like"/>
    <property type="match status" value="1"/>
</dbReference>
<comment type="caution">
    <text evidence="2">The sequence shown here is derived from an EMBL/GenBank/DDBJ whole genome shotgun (WGS) entry which is preliminary data.</text>
</comment>
<dbReference type="EMBL" id="JBHSCW010000001">
    <property type="protein sequence ID" value="MFC4350198.1"/>
    <property type="molecule type" value="Genomic_DNA"/>
</dbReference>